<feature type="compositionally biased region" description="Polar residues" evidence="1">
    <location>
        <begin position="261"/>
        <end position="273"/>
    </location>
</feature>
<feature type="compositionally biased region" description="Polar residues" evidence="1">
    <location>
        <begin position="118"/>
        <end position="141"/>
    </location>
</feature>
<reference evidence="2 3" key="1">
    <citation type="journal article" date="2019" name="Nat. Ecol. Evol.">
        <title>Megaphylogeny resolves global patterns of mushroom evolution.</title>
        <authorList>
            <person name="Varga T."/>
            <person name="Krizsan K."/>
            <person name="Foldi C."/>
            <person name="Dima B."/>
            <person name="Sanchez-Garcia M."/>
            <person name="Sanchez-Ramirez S."/>
            <person name="Szollosi G.J."/>
            <person name="Szarkandi J.G."/>
            <person name="Papp V."/>
            <person name="Albert L."/>
            <person name="Andreopoulos W."/>
            <person name="Angelini C."/>
            <person name="Antonin V."/>
            <person name="Barry K.W."/>
            <person name="Bougher N.L."/>
            <person name="Buchanan P."/>
            <person name="Buyck B."/>
            <person name="Bense V."/>
            <person name="Catcheside P."/>
            <person name="Chovatia M."/>
            <person name="Cooper J."/>
            <person name="Damon W."/>
            <person name="Desjardin D."/>
            <person name="Finy P."/>
            <person name="Geml J."/>
            <person name="Haridas S."/>
            <person name="Hughes K."/>
            <person name="Justo A."/>
            <person name="Karasinski D."/>
            <person name="Kautmanova I."/>
            <person name="Kiss B."/>
            <person name="Kocsube S."/>
            <person name="Kotiranta H."/>
            <person name="LaButti K.M."/>
            <person name="Lechner B.E."/>
            <person name="Liimatainen K."/>
            <person name="Lipzen A."/>
            <person name="Lukacs Z."/>
            <person name="Mihaltcheva S."/>
            <person name="Morgado L.N."/>
            <person name="Niskanen T."/>
            <person name="Noordeloos M.E."/>
            <person name="Ohm R.A."/>
            <person name="Ortiz-Santana B."/>
            <person name="Ovrebo C."/>
            <person name="Racz N."/>
            <person name="Riley R."/>
            <person name="Savchenko A."/>
            <person name="Shiryaev A."/>
            <person name="Soop K."/>
            <person name="Spirin V."/>
            <person name="Szebenyi C."/>
            <person name="Tomsovsky M."/>
            <person name="Tulloss R.E."/>
            <person name="Uehling J."/>
            <person name="Grigoriev I.V."/>
            <person name="Vagvolgyi C."/>
            <person name="Papp T."/>
            <person name="Martin F.M."/>
            <person name="Miettinen O."/>
            <person name="Hibbett D.S."/>
            <person name="Nagy L.G."/>
        </authorList>
    </citation>
    <scope>NUCLEOTIDE SEQUENCE [LARGE SCALE GENOMIC DNA]</scope>
    <source>
        <strain evidence="2 3">CBS 309.79</strain>
    </source>
</reference>
<feature type="compositionally biased region" description="Polar residues" evidence="1">
    <location>
        <begin position="324"/>
        <end position="335"/>
    </location>
</feature>
<sequence length="467" mass="49702">MNMPRASLNGASTSFIDGARPPPLSPDNDLFPSASYNSEVLHQETVVARHPNATSPFQYPSRRLTLPSMGSEGLSLPPLSSGTSHSRHSSLSTPTPHSDGRNPPSSSFSWPPTAGHPSRTSPAPWSGPTVSRLSIGDTSNSHRSRPYHVVGQSQNHQHQSHHAHHPYSQSSRSPNSTTPAMIDSFGAVSPTPSASSFGASGYQFPNHRSTSNAQDGSSYRSDGGYSPQSQMYSPRTDTPAPSQPVMAKLEEEPNPYPLSSPHPSTTTVDYNPSSTPMPYSYSGAAGSDVSHDYGTWHSQAPMSGTPYHAYASESPTSSTTSYSNHNHNGTRLVGQSSSAESIATIASRYNTTTNPGSSSMASTNGQRPSPPTSFRSRLSGSRSMATLNEPQYPATTPYVYANRLAYARRDDGQGDFSEMVDPVQNVPPLSSGSSSADSGSLSIEGSVRGMSDVDSYYRYQGKTEESG</sequence>
<feature type="compositionally biased region" description="Polar residues" evidence="1">
    <location>
        <begin position="227"/>
        <end position="240"/>
    </location>
</feature>
<feature type="region of interest" description="Disordered" evidence="1">
    <location>
        <begin position="307"/>
        <end position="390"/>
    </location>
</feature>
<feature type="region of interest" description="Disordered" evidence="1">
    <location>
        <begin position="412"/>
        <end position="447"/>
    </location>
</feature>
<keyword evidence="3" id="KW-1185">Reference proteome</keyword>
<feature type="compositionally biased region" description="Low complexity" evidence="1">
    <location>
        <begin position="312"/>
        <end position="323"/>
    </location>
</feature>
<accession>A0A5C3QDF7</accession>
<dbReference type="Proteomes" id="UP000305067">
    <property type="component" value="Unassembled WGS sequence"/>
</dbReference>
<feature type="compositionally biased region" description="Low complexity" evidence="1">
    <location>
        <begin position="66"/>
        <end position="97"/>
    </location>
</feature>
<feature type="region of interest" description="Disordered" evidence="1">
    <location>
        <begin position="1"/>
        <end position="273"/>
    </location>
</feature>
<dbReference type="EMBL" id="ML178841">
    <property type="protein sequence ID" value="TFK98198.1"/>
    <property type="molecule type" value="Genomic_DNA"/>
</dbReference>
<gene>
    <name evidence="2" type="ORF">BDV98DRAFT_214316</name>
</gene>
<evidence type="ECO:0000313" key="3">
    <source>
        <dbReference type="Proteomes" id="UP000305067"/>
    </source>
</evidence>
<evidence type="ECO:0000313" key="2">
    <source>
        <dbReference type="EMBL" id="TFK98198.1"/>
    </source>
</evidence>
<feature type="compositionally biased region" description="Low complexity" evidence="1">
    <location>
        <begin position="336"/>
        <end position="347"/>
    </location>
</feature>
<name>A0A5C3QDF7_9AGAR</name>
<proteinExistence type="predicted"/>
<feature type="compositionally biased region" description="Low complexity" evidence="1">
    <location>
        <begin position="430"/>
        <end position="446"/>
    </location>
</feature>
<feature type="compositionally biased region" description="Low complexity" evidence="1">
    <location>
        <begin position="215"/>
        <end position="226"/>
    </location>
</feature>
<feature type="compositionally biased region" description="Polar residues" evidence="1">
    <location>
        <begin position="348"/>
        <end position="389"/>
    </location>
</feature>
<organism evidence="2 3">
    <name type="scientific">Pterulicium gracile</name>
    <dbReference type="NCBI Taxonomy" id="1884261"/>
    <lineage>
        <taxon>Eukaryota</taxon>
        <taxon>Fungi</taxon>
        <taxon>Dikarya</taxon>
        <taxon>Basidiomycota</taxon>
        <taxon>Agaricomycotina</taxon>
        <taxon>Agaricomycetes</taxon>
        <taxon>Agaricomycetidae</taxon>
        <taxon>Agaricales</taxon>
        <taxon>Pleurotineae</taxon>
        <taxon>Pterulaceae</taxon>
        <taxon>Pterulicium</taxon>
    </lineage>
</organism>
<protein>
    <submittedName>
        <fullName evidence="2">Uncharacterized protein</fullName>
    </submittedName>
</protein>
<evidence type="ECO:0000256" key="1">
    <source>
        <dbReference type="SAM" id="MobiDB-lite"/>
    </source>
</evidence>
<dbReference type="AlphaFoldDB" id="A0A5C3QDF7"/>